<dbReference type="EC" id="3.4.11.2" evidence="4"/>
<feature type="domain" description="Peptidase M1 membrane alanine aminopeptidase" evidence="12">
    <location>
        <begin position="234"/>
        <end position="433"/>
    </location>
</feature>
<dbReference type="PANTHER" id="PTHR11533:SF174">
    <property type="entry name" value="PUROMYCIN-SENSITIVE AMINOPEPTIDASE-RELATED"/>
    <property type="match status" value="1"/>
</dbReference>
<dbReference type="Pfam" id="PF01433">
    <property type="entry name" value="Peptidase_M1"/>
    <property type="match status" value="1"/>
</dbReference>
<comment type="cofactor">
    <cofactor evidence="2">
        <name>Zn(2+)</name>
        <dbReference type="ChEBI" id="CHEBI:29105"/>
    </cofactor>
</comment>
<dbReference type="GO" id="GO:0006508">
    <property type="term" value="P:proteolysis"/>
    <property type="evidence" value="ECO:0007669"/>
    <property type="project" value="UniProtKB-KW"/>
</dbReference>
<evidence type="ECO:0000259" key="13">
    <source>
        <dbReference type="Pfam" id="PF17900"/>
    </source>
</evidence>
<keyword evidence="6" id="KW-0031">Aminopeptidase</keyword>
<dbReference type="PRINTS" id="PR00756">
    <property type="entry name" value="ALADIPTASE"/>
</dbReference>
<keyword evidence="15" id="KW-1185">Reference proteome</keyword>
<dbReference type="GO" id="GO:0005615">
    <property type="term" value="C:extracellular space"/>
    <property type="evidence" value="ECO:0007669"/>
    <property type="project" value="TreeGrafter"/>
</dbReference>
<name>A0A9X3BGF5_9BACT</name>
<comment type="caution">
    <text evidence="14">The sequence shown here is derived from an EMBL/GenBank/DDBJ whole genome shotgun (WGS) entry which is preliminary data.</text>
</comment>
<keyword evidence="8" id="KW-0479">Metal-binding</keyword>
<evidence type="ECO:0000256" key="9">
    <source>
        <dbReference type="ARBA" id="ARBA00022801"/>
    </source>
</evidence>
<comment type="catalytic activity">
    <reaction evidence="1">
        <text>Release of an N-terminal amino acid, Xaa-|-Yaa- from a peptide, amide or arylamide. Xaa is preferably Ala, but may be most amino acids including Pro (slow action). When a terminal hydrophobic residue is followed by a prolyl residue, the two may be released as an intact Xaa-Pro dipeptide.</text>
        <dbReference type="EC" id="3.4.11.2"/>
    </reaction>
</comment>
<dbReference type="SUPFAM" id="SSF63737">
    <property type="entry name" value="Leukotriene A4 hydrolase N-terminal domain"/>
    <property type="match status" value="1"/>
</dbReference>
<comment type="similarity">
    <text evidence="3">Belongs to the peptidase M1 family.</text>
</comment>
<keyword evidence="7" id="KW-0645">Protease</keyword>
<dbReference type="CDD" id="cd09603">
    <property type="entry name" value="M1_APN_like"/>
    <property type="match status" value="1"/>
</dbReference>
<evidence type="ECO:0000313" key="15">
    <source>
        <dbReference type="Proteomes" id="UP001155483"/>
    </source>
</evidence>
<dbReference type="InterPro" id="IPR045357">
    <property type="entry name" value="Aminopeptidase_N-like_N"/>
</dbReference>
<dbReference type="GO" id="GO:0005737">
    <property type="term" value="C:cytoplasm"/>
    <property type="evidence" value="ECO:0007669"/>
    <property type="project" value="TreeGrafter"/>
</dbReference>
<dbReference type="Gene3D" id="1.10.390.10">
    <property type="entry name" value="Neutral Protease Domain 2"/>
    <property type="match status" value="1"/>
</dbReference>
<evidence type="ECO:0000256" key="5">
    <source>
        <dbReference type="ARBA" id="ARBA00015611"/>
    </source>
</evidence>
<keyword evidence="10" id="KW-0862">Zinc</keyword>
<dbReference type="EMBL" id="JAOTIF010000001">
    <property type="protein sequence ID" value="MCU7547688.1"/>
    <property type="molecule type" value="Genomic_DNA"/>
</dbReference>
<dbReference type="GO" id="GO:0043171">
    <property type="term" value="P:peptide catabolic process"/>
    <property type="evidence" value="ECO:0007669"/>
    <property type="project" value="TreeGrafter"/>
</dbReference>
<dbReference type="GO" id="GO:0016020">
    <property type="term" value="C:membrane"/>
    <property type="evidence" value="ECO:0007669"/>
    <property type="project" value="TreeGrafter"/>
</dbReference>
<dbReference type="Gene3D" id="2.60.40.1730">
    <property type="entry name" value="tricorn interacting facor f3 domain"/>
    <property type="match status" value="1"/>
</dbReference>
<evidence type="ECO:0000259" key="12">
    <source>
        <dbReference type="Pfam" id="PF01433"/>
    </source>
</evidence>
<sequence>MMQKLLIVLFLFSYCFGFSQQIDVQHYKFYLQLSDETDRIQGEAEVQARFKHPESSFSLDLVQVKNNGKGMKVDSIKGDNIAGFQQAGDKVNIQLKKAADSISSVQLYYSGIPADGLIISKNKYGDRTFFSDNWPNRAHHWIPCNDAPDDKASVEFLVTAPAHYQVVSNGVKMEEAALDNSRKLTHWEETIPISTKVMVIGAAQFAIARVDSCSPVPVTAWVYPQDKQKGFYDYKLADHILKFFIDYIGPYAFKKLANVQSKTIFGGMENANTIFYTEKSVTGDRRSEALIAHEIAHQWFGNMATEKSFPHLWLSEGFATYMTDIYMERQYGKVMLQQRLREQRDEVIQFNKVTKRPVVDSVSALMDLLNDNSYEKGAWVLHMLRGKLGDTVFQKVIQTYYELYKGSNAETRDFQAVAEKVSGEVLKPFFDQWLFQPGLPKIHGEWKFEKNNFYLTIQQKGENIYQFPLEIGILDAKGKQTVHKVFITKAKETFSFPISRKPAKVVLDPNTALLFEGHIVEN</sequence>
<keyword evidence="11" id="KW-0482">Metalloprotease</keyword>
<dbReference type="GO" id="GO:0016285">
    <property type="term" value="F:alanyl aminopeptidase activity"/>
    <property type="evidence" value="ECO:0007669"/>
    <property type="project" value="UniProtKB-EC"/>
</dbReference>
<dbReference type="InterPro" id="IPR027268">
    <property type="entry name" value="Peptidase_M4/M1_CTD_sf"/>
</dbReference>
<evidence type="ECO:0000256" key="3">
    <source>
        <dbReference type="ARBA" id="ARBA00010136"/>
    </source>
</evidence>
<dbReference type="InterPro" id="IPR001930">
    <property type="entry name" value="Peptidase_M1"/>
</dbReference>
<reference evidence="14" key="1">
    <citation type="submission" date="2022-09" db="EMBL/GenBank/DDBJ databases">
        <authorList>
            <person name="Yuan C."/>
            <person name="Ke Z."/>
        </authorList>
    </citation>
    <scope>NUCLEOTIDE SEQUENCE</scope>
    <source>
        <strain evidence="14">LB-8</strain>
    </source>
</reference>
<feature type="domain" description="Aminopeptidase N-like N-terminal" evidence="13">
    <location>
        <begin position="25"/>
        <end position="195"/>
    </location>
</feature>
<accession>A0A9X3BGF5</accession>
<dbReference type="PANTHER" id="PTHR11533">
    <property type="entry name" value="PROTEASE M1 ZINC METALLOPROTEASE"/>
    <property type="match status" value="1"/>
</dbReference>
<dbReference type="RefSeq" id="WP_279295134.1">
    <property type="nucleotide sequence ID" value="NZ_JAOTIF010000001.1"/>
</dbReference>
<dbReference type="GO" id="GO:0042277">
    <property type="term" value="F:peptide binding"/>
    <property type="evidence" value="ECO:0007669"/>
    <property type="project" value="TreeGrafter"/>
</dbReference>
<evidence type="ECO:0000313" key="14">
    <source>
        <dbReference type="EMBL" id="MCU7547688.1"/>
    </source>
</evidence>
<dbReference type="Proteomes" id="UP001155483">
    <property type="component" value="Unassembled WGS sequence"/>
</dbReference>
<evidence type="ECO:0000256" key="1">
    <source>
        <dbReference type="ARBA" id="ARBA00000098"/>
    </source>
</evidence>
<dbReference type="InterPro" id="IPR050344">
    <property type="entry name" value="Peptidase_M1_aminopeptidases"/>
</dbReference>
<evidence type="ECO:0000256" key="10">
    <source>
        <dbReference type="ARBA" id="ARBA00022833"/>
    </source>
</evidence>
<dbReference type="Pfam" id="PF17900">
    <property type="entry name" value="Peptidase_M1_N"/>
    <property type="match status" value="1"/>
</dbReference>
<dbReference type="GO" id="GO:0008270">
    <property type="term" value="F:zinc ion binding"/>
    <property type="evidence" value="ECO:0007669"/>
    <property type="project" value="InterPro"/>
</dbReference>
<gene>
    <name evidence="14" type="ORF">OCK74_01120</name>
</gene>
<evidence type="ECO:0000256" key="7">
    <source>
        <dbReference type="ARBA" id="ARBA00022670"/>
    </source>
</evidence>
<evidence type="ECO:0000256" key="8">
    <source>
        <dbReference type="ARBA" id="ARBA00022723"/>
    </source>
</evidence>
<evidence type="ECO:0000256" key="2">
    <source>
        <dbReference type="ARBA" id="ARBA00001947"/>
    </source>
</evidence>
<reference evidence="14" key="2">
    <citation type="submission" date="2023-04" db="EMBL/GenBank/DDBJ databases">
        <title>Paracnuella aquatica gen. nov., sp. nov., a member of the family Chitinophagaceae isolated from a hot spring.</title>
        <authorList>
            <person name="Wang C."/>
        </authorList>
    </citation>
    <scope>NUCLEOTIDE SEQUENCE</scope>
    <source>
        <strain evidence="14">LB-8</strain>
    </source>
</reference>
<dbReference type="AlphaFoldDB" id="A0A9X3BGF5"/>
<dbReference type="GO" id="GO:0070006">
    <property type="term" value="F:metalloaminopeptidase activity"/>
    <property type="evidence" value="ECO:0007669"/>
    <property type="project" value="TreeGrafter"/>
</dbReference>
<dbReference type="InterPro" id="IPR014782">
    <property type="entry name" value="Peptidase_M1_dom"/>
</dbReference>
<organism evidence="14 15">
    <name type="scientific">Paraflavisolibacter caeni</name>
    <dbReference type="NCBI Taxonomy" id="2982496"/>
    <lineage>
        <taxon>Bacteria</taxon>
        <taxon>Pseudomonadati</taxon>
        <taxon>Bacteroidota</taxon>
        <taxon>Chitinophagia</taxon>
        <taxon>Chitinophagales</taxon>
        <taxon>Chitinophagaceae</taxon>
        <taxon>Paraflavisolibacter</taxon>
    </lineage>
</organism>
<evidence type="ECO:0000256" key="4">
    <source>
        <dbReference type="ARBA" id="ARBA00012564"/>
    </source>
</evidence>
<dbReference type="InterPro" id="IPR042097">
    <property type="entry name" value="Aminopeptidase_N-like_N_sf"/>
</dbReference>
<keyword evidence="9" id="KW-0378">Hydrolase</keyword>
<evidence type="ECO:0000256" key="11">
    <source>
        <dbReference type="ARBA" id="ARBA00023049"/>
    </source>
</evidence>
<proteinExistence type="inferred from homology"/>
<protein>
    <recommendedName>
        <fullName evidence="5">Aminopeptidase N</fullName>
        <ecNumber evidence="4">3.4.11.2</ecNumber>
    </recommendedName>
</protein>
<dbReference type="SUPFAM" id="SSF55486">
    <property type="entry name" value="Metalloproteases ('zincins'), catalytic domain"/>
    <property type="match status" value="1"/>
</dbReference>
<evidence type="ECO:0000256" key="6">
    <source>
        <dbReference type="ARBA" id="ARBA00022438"/>
    </source>
</evidence>